<keyword evidence="2" id="KW-1185">Reference proteome</keyword>
<name>A0A5C1Q8C2_9SPIO</name>
<accession>A0A5C1Q8C2</accession>
<dbReference type="RefSeq" id="WP_149566856.1">
    <property type="nucleotide sequence ID" value="NZ_CP035807.1"/>
</dbReference>
<dbReference type="InterPro" id="IPR005585">
    <property type="entry name" value="DUF327"/>
</dbReference>
<sequence>MEISNLNGFNSVANESAFKSQKKEKLKSNKKNLFRRELSKAEGSVDSSPSLSGDEKLAELMDDLFNQGEDLVKDPTIHNLRLYRNSVSLFFKFVIKNSLNFDSVEGRLNPKTFERKCYALISVVDRKIDDIAKSVLGEQRKQFDLLGAVEEINGLIVDLIS</sequence>
<dbReference type="SUPFAM" id="SSF158397">
    <property type="entry name" value="TM1646-like"/>
    <property type="match status" value="1"/>
</dbReference>
<evidence type="ECO:0000313" key="1">
    <source>
        <dbReference type="EMBL" id="QEN03598.1"/>
    </source>
</evidence>
<proteinExistence type="predicted"/>
<protein>
    <submittedName>
        <fullName evidence="1">DUF327 family protein</fullName>
    </submittedName>
</protein>
<dbReference type="OrthoDB" id="371181at2"/>
<gene>
    <name evidence="1" type="ORF">EW093_02420</name>
</gene>
<organism evidence="1 2">
    <name type="scientific">Thiospirochaeta perfilievii</name>
    <dbReference type="NCBI Taxonomy" id="252967"/>
    <lineage>
        <taxon>Bacteria</taxon>
        <taxon>Pseudomonadati</taxon>
        <taxon>Spirochaetota</taxon>
        <taxon>Spirochaetia</taxon>
        <taxon>Spirochaetales</taxon>
        <taxon>Spirochaetaceae</taxon>
        <taxon>Thiospirochaeta</taxon>
    </lineage>
</organism>
<dbReference type="InterPro" id="IPR024042">
    <property type="entry name" value="TM1646-like_dom_sf"/>
</dbReference>
<evidence type="ECO:0000313" key="2">
    <source>
        <dbReference type="Proteomes" id="UP000323824"/>
    </source>
</evidence>
<dbReference type="Gene3D" id="1.20.120.490">
    <property type="entry name" value="Hypothetical protein TM1646-like domain"/>
    <property type="match status" value="1"/>
</dbReference>
<dbReference type="EMBL" id="CP035807">
    <property type="protein sequence ID" value="QEN03598.1"/>
    <property type="molecule type" value="Genomic_DNA"/>
</dbReference>
<dbReference type="Proteomes" id="UP000323824">
    <property type="component" value="Chromosome"/>
</dbReference>
<dbReference type="KEGG" id="sper:EW093_02420"/>
<reference evidence="1 2" key="2">
    <citation type="submission" date="2019-09" db="EMBL/GenBank/DDBJ databases">
        <title>Complete Genome Sequence and Methylome Analysis of free living Spirochaetas.</title>
        <authorList>
            <person name="Leshcheva N."/>
            <person name="Mikheeva N."/>
        </authorList>
    </citation>
    <scope>NUCLEOTIDE SEQUENCE [LARGE SCALE GENOMIC DNA]</scope>
    <source>
        <strain evidence="1 2">P</strain>
    </source>
</reference>
<dbReference type="AlphaFoldDB" id="A0A5C1Q8C2"/>
<dbReference type="Pfam" id="PF03885">
    <property type="entry name" value="DUF327"/>
    <property type="match status" value="1"/>
</dbReference>
<reference evidence="1 2" key="1">
    <citation type="submission" date="2019-02" db="EMBL/GenBank/DDBJ databases">
        <authorList>
            <person name="Fomenkov A."/>
            <person name="Dubinina G."/>
            <person name="Grabovich M."/>
            <person name="Vincze T."/>
            <person name="Roberts R.J."/>
        </authorList>
    </citation>
    <scope>NUCLEOTIDE SEQUENCE [LARGE SCALE GENOMIC DNA]</scope>
    <source>
        <strain evidence="1 2">P</strain>
    </source>
</reference>